<dbReference type="RefSeq" id="WP_392883673.1">
    <property type="nucleotide sequence ID" value="NZ_JBICZW010000015.1"/>
</dbReference>
<name>A0ABW7C0G0_9ACTN</name>
<feature type="region of interest" description="Disordered" evidence="1">
    <location>
        <begin position="97"/>
        <end position="146"/>
    </location>
</feature>
<proteinExistence type="predicted"/>
<feature type="compositionally biased region" description="Basic and acidic residues" evidence="1">
    <location>
        <begin position="117"/>
        <end position="126"/>
    </location>
</feature>
<reference evidence="3 4" key="1">
    <citation type="submission" date="2024-10" db="EMBL/GenBank/DDBJ databases">
        <title>The Natural Products Discovery Center: Release of the First 8490 Sequenced Strains for Exploring Actinobacteria Biosynthetic Diversity.</title>
        <authorList>
            <person name="Kalkreuter E."/>
            <person name="Kautsar S.A."/>
            <person name="Yang D."/>
            <person name="Bader C.D."/>
            <person name="Teijaro C.N."/>
            <person name="Fluegel L."/>
            <person name="Davis C.M."/>
            <person name="Simpson J.R."/>
            <person name="Lauterbach L."/>
            <person name="Steele A.D."/>
            <person name="Gui C."/>
            <person name="Meng S."/>
            <person name="Li G."/>
            <person name="Viehrig K."/>
            <person name="Ye F."/>
            <person name="Su P."/>
            <person name="Kiefer A.F."/>
            <person name="Nichols A."/>
            <person name="Cepeda A.J."/>
            <person name="Yan W."/>
            <person name="Fan B."/>
            <person name="Jiang Y."/>
            <person name="Adhikari A."/>
            <person name="Zheng C.-J."/>
            <person name="Schuster L."/>
            <person name="Cowan T.M."/>
            <person name="Smanski M.J."/>
            <person name="Chevrette M.G."/>
            <person name="De Carvalho L.P.S."/>
            <person name="Shen B."/>
        </authorList>
    </citation>
    <scope>NUCLEOTIDE SEQUENCE [LARGE SCALE GENOMIC DNA]</scope>
    <source>
        <strain evidence="3 4">NPDC048229</strain>
    </source>
</reference>
<gene>
    <name evidence="3" type="ORF">ACGFYS_23405</name>
</gene>
<evidence type="ECO:0008006" key="5">
    <source>
        <dbReference type="Google" id="ProtNLM"/>
    </source>
</evidence>
<dbReference type="Proteomes" id="UP001604282">
    <property type="component" value="Unassembled WGS sequence"/>
</dbReference>
<accession>A0ABW7C0G0</accession>
<dbReference type="EMBL" id="JBICZW010000015">
    <property type="protein sequence ID" value="MFG3191881.1"/>
    <property type="molecule type" value="Genomic_DNA"/>
</dbReference>
<organism evidence="3 4">
    <name type="scientific">Streptomyces omiyaensis</name>
    <dbReference type="NCBI Taxonomy" id="68247"/>
    <lineage>
        <taxon>Bacteria</taxon>
        <taxon>Bacillati</taxon>
        <taxon>Actinomycetota</taxon>
        <taxon>Actinomycetes</taxon>
        <taxon>Kitasatosporales</taxon>
        <taxon>Streptomycetaceae</taxon>
        <taxon>Streptomyces</taxon>
    </lineage>
</organism>
<comment type="caution">
    <text evidence="3">The sequence shown here is derived from an EMBL/GenBank/DDBJ whole genome shotgun (WGS) entry which is preliminary data.</text>
</comment>
<evidence type="ECO:0000256" key="1">
    <source>
        <dbReference type="SAM" id="MobiDB-lite"/>
    </source>
</evidence>
<evidence type="ECO:0000313" key="3">
    <source>
        <dbReference type="EMBL" id="MFG3191881.1"/>
    </source>
</evidence>
<keyword evidence="2" id="KW-0472">Membrane</keyword>
<feature type="transmembrane region" description="Helical" evidence="2">
    <location>
        <begin position="30"/>
        <end position="50"/>
    </location>
</feature>
<keyword evidence="2" id="KW-1133">Transmembrane helix</keyword>
<sequence>MARGTDDGQGDEKDRGWAVGRVTRPASVRVLARLLPALLCALCAFLVAPATAAVGTGAPTVAVVDVAPAPAGPDSLVSAAETAELPAVVEQSVRFPAPPVAPPVVRGGTDASARGRVAGDPRRERAPPGLPHHPTAPRGPPSPRHS</sequence>
<keyword evidence="4" id="KW-1185">Reference proteome</keyword>
<keyword evidence="2" id="KW-0812">Transmembrane</keyword>
<evidence type="ECO:0000256" key="2">
    <source>
        <dbReference type="SAM" id="Phobius"/>
    </source>
</evidence>
<evidence type="ECO:0000313" key="4">
    <source>
        <dbReference type="Proteomes" id="UP001604282"/>
    </source>
</evidence>
<feature type="compositionally biased region" description="Pro residues" evidence="1">
    <location>
        <begin position="137"/>
        <end position="146"/>
    </location>
</feature>
<protein>
    <recommendedName>
        <fullName evidence="5">Secreted protein</fullName>
    </recommendedName>
</protein>